<dbReference type="PIRSF" id="PIRSF006487">
    <property type="entry name" value="GcvT"/>
    <property type="match status" value="1"/>
</dbReference>
<dbReference type="InterPro" id="IPR028896">
    <property type="entry name" value="GcvT/YgfZ/DmdA"/>
</dbReference>
<keyword evidence="7 10" id="KW-0809">Transit peptide</keyword>
<keyword evidence="8 10" id="KW-0496">Mitochondrion</keyword>
<name>A0ABY6KA20_9ARAC</name>
<dbReference type="InterPro" id="IPR006223">
    <property type="entry name" value="GcvT"/>
</dbReference>
<evidence type="ECO:0000256" key="6">
    <source>
        <dbReference type="ARBA" id="ARBA00022679"/>
    </source>
</evidence>
<dbReference type="Pfam" id="PF08669">
    <property type="entry name" value="GCV_T_C"/>
    <property type="match status" value="1"/>
</dbReference>
<evidence type="ECO:0000313" key="14">
    <source>
        <dbReference type="Proteomes" id="UP001235939"/>
    </source>
</evidence>
<dbReference type="Gene3D" id="3.30.70.1400">
    <property type="entry name" value="Aminomethyltransferase beta-barrel domains"/>
    <property type="match status" value="1"/>
</dbReference>
<comment type="subcellular location">
    <subcellularLocation>
        <location evidence="2 10">Mitochondrion</location>
    </subcellularLocation>
</comment>
<gene>
    <name evidence="13" type="ORF">LAZ67_3004991</name>
</gene>
<dbReference type="Gene3D" id="4.10.1250.10">
    <property type="entry name" value="Aminomethyltransferase fragment"/>
    <property type="match status" value="1"/>
</dbReference>
<evidence type="ECO:0000256" key="5">
    <source>
        <dbReference type="ARBA" id="ARBA00022576"/>
    </source>
</evidence>
<evidence type="ECO:0000259" key="11">
    <source>
        <dbReference type="Pfam" id="PF01571"/>
    </source>
</evidence>
<dbReference type="SUPFAM" id="SSF103025">
    <property type="entry name" value="Folate-binding domain"/>
    <property type="match status" value="1"/>
</dbReference>
<dbReference type="EMBL" id="CP092865">
    <property type="protein sequence ID" value="UYV65659.1"/>
    <property type="molecule type" value="Genomic_DNA"/>
</dbReference>
<comment type="function">
    <text evidence="1 10">The glycine cleavage system catalyzes the degradation of glycine.</text>
</comment>
<dbReference type="InterPro" id="IPR027266">
    <property type="entry name" value="TrmE/GcvT-like"/>
</dbReference>
<dbReference type="Proteomes" id="UP001235939">
    <property type="component" value="Chromosome 03"/>
</dbReference>
<accession>A0ABY6KA20</accession>
<evidence type="ECO:0000256" key="10">
    <source>
        <dbReference type="RuleBase" id="RU003981"/>
    </source>
</evidence>
<keyword evidence="14" id="KW-1185">Reference proteome</keyword>
<evidence type="ECO:0000256" key="1">
    <source>
        <dbReference type="ARBA" id="ARBA00003631"/>
    </source>
</evidence>
<reference evidence="13 14" key="1">
    <citation type="submission" date="2022-01" db="EMBL/GenBank/DDBJ databases">
        <title>A chromosomal length assembly of Cordylochernes scorpioides.</title>
        <authorList>
            <person name="Zeh D."/>
            <person name="Zeh J."/>
        </authorList>
    </citation>
    <scope>NUCLEOTIDE SEQUENCE [LARGE SCALE GENOMIC DNA]</scope>
    <source>
        <strain evidence="13">IN4F17</strain>
        <tissue evidence="13">Whole Body</tissue>
    </source>
</reference>
<protein>
    <recommendedName>
        <fullName evidence="10">Aminomethyltransferase</fullName>
        <ecNumber evidence="10">2.1.2.10</ecNumber>
    </recommendedName>
    <alternativeName>
        <fullName evidence="10">Glycine cleavage system T protein</fullName>
    </alternativeName>
</protein>
<dbReference type="EC" id="2.1.2.10" evidence="10"/>
<comment type="subunit">
    <text evidence="4 10">The glycine cleavage system is composed of four proteins: P, T, L and H.</text>
</comment>
<evidence type="ECO:0000313" key="13">
    <source>
        <dbReference type="EMBL" id="UYV65659.1"/>
    </source>
</evidence>
<dbReference type="PANTHER" id="PTHR43757:SF16">
    <property type="entry name" value="AMINOMETHYLTRANSFERASE, MITOCHONDRIAL"/>
    <property type="match status" value="1"/>
</dbReference>
<feature type="domain" description="GCVT N-terminal" evidence="11">
    <location>
        <begin position="2"/>
        <end position="190"/>
    </location>
</feature>
<organism evidence="13 14">
    <name type="scientific">Cordylochernes scorpioides</name>
    <dbReference type="NCBI Taxonomy" id="51811"/>
    <lineage>
        <taxon>Eukaryota</taxon>
        <taxon>Metazoa</taxon>
        <taxon>Ecdysozoa</taxon>
        <taxon>Arthropoda</taxon>
        <taxon>Chelicerata</taxon>
        <taxon>Arachnida</taxon>
        <taxon>Pseudoscorpiones</taxon>
        <taxon>Cheliferoidea</taxon>
        <taxon>Chernetidae</taxon>
        <taxon>Cordylochernes</taxon>
    </lineage>
</organism>
<dbReference type="SUPFAM" id="SSF101790">
    <property type="entry name" value="Aminomethyltransferase beta-barrel domain"/>
    <property type="match status" value="1"/>
</dbReference>
<evidence type="ECO:0000256" key="2">
    <source>
        <dbReference type="ARBA" id="ARBA00004173"/>
    </source>
</evidence>
<evidence type="ECO:0000256" key="3">
    <source>
        <dbReference type="ARBA" id="ARBA00008609"/>
    </source>
</evidence>
<dbReference type="InterPro" id="IPR013977">
    <property type="entry name" value="GcvT_C"/>
</dbReference>
<dbReference type="NCBIfam" id="TIGR00528">
    <property type="entry name" value="gcvT"/>
    <property type="match status" value="1"/>
</dbReference>
<dbReference type="PANTHER" id="PTHR43757">
    <property type="entry name" value="AMINOMETHYLTRANSFERASE"/>
    <property type="match status" value="1"/>
</dbReference>
<sequence>MAELTPGQGTLTLFTNNRGGIMDDLIVTRTTEDHLYVVSNAGCREKDLHHLMTGAEKFRAQGNDVHVEQVEDRALIALQGPAMAGVLQSHTSADLSSLHFMTSTLATLCGVPDCRVTRCGYTGEDGVELSVPASKACHIVETLLQHEDVKLAGLGARDSLRLEAGLCLYGHDISEDTTPVEASLAWTIGKRRRTEANFPGADVILAQLKNKPEKRRVGLKSTGAVPREGTQLQTEAGQSLGSVTSGCPSPELKTNIAMAYVPRDMAKVGTGLLYVLRNKTFPAQVAKMPFVPTKYYLKK</sequence>
<keyword evidence="5 10" id="KW-0032">Aminotransferase</keyword>
<evidence type="ECO:0000256" key="8">
    <source>
        <dbReference type="ARBA" id="ARBA00023128"/>
    </source>
</evidence>
<comment type="catalytic activity">
    <reaction evidence="9 10">
        <text>N(6)-[(R)-S(8)-aminomethyldihydrolipoyl]-L-lysyl-[protein] + (6S)-5,6,7,8-tetrahydrofolate = N(6)-[(R)-dihydrolipoyl]-L-lysyl-[protein] + (6R)-5,10-methylene-5,6,7,8-tetrahydrofolate + NH4(+)</text>
        <dbReference type="Rhea" id="RHEA:16945"/>
        <dbReference type="Rhea" id="RHEA-COMP:10475"/>
        <dbReference type="Rhea" id="RHEA-COMP:10492"/>
        <dbReference type="ChEBI" id="CHEBI:15636"/>
        <dbReference type="ChEBI" id="CHEBI:28938"/>
        <dbReference type="ChEBI" id="CHEBI:57453"/>
        <dbReference type="ChEBI" id="CHEBI:83100"/>
        <dbReference type="ChEBI" id="CHEBI:83143"/>
        <dbReference type="EC" id="2.1.2.10"/>
    </reaction>
</comment>
<dbReference type="Pfam" id="PF01571">
    <property type="entry name" value="GCV_T"/>
    <property type="match status" value="1"/>
</dbReference>
<proteinExistence type="inferred from homology"/>
<comment type="similarity">
    <text evidence="3 10">Belongs to the GcvT family.</text>
</comment>
<evidence type="ECO:0000256" key="4">
    <source>
        <dbReference type="ARBA" id="ARBA00011690"/>
    </source>
</evidence>
<evidence type="ECO:0000259" key="12">
    <source>
        <dbReference type="Pfam" id="PF08669"/>
    </source>
</evidence>
<feature type="domain" description="Aminomethyltransferase C-terminal" evidence="12">
    <location>
        <begin position="214"/>
        <end position="291"/>
    </location>
</feature>
<evidence type="ECO:0000256" key="7">
    <source>
        <dbReference type="ARBA" id="ARBA00022946"/>
    </source>
</evidence>
<keyword evidence="6 10" id="KW-0808">Transferase</keyword>
<dbReference type="Gene3D" id="3.30.1360.120">
    <property type="entry name" value="Probable tRNA modification gtpase trme, domain 1"/>
    <property type="match status" value="1"/>
</dbReference>
<evidence type="ECO:0000256" key="9">
    <source>
        <dbReference type="ARBA" id="ARBA00047665"/>
    </source>
</evidence>
<dbReference type="InterPro" id="IPR006222">
    <property type="entry name" value="GCVT_N"/>
</dbReference>
<dbReference type="Gene3D" id="2.40.30.110">
    <property type="entry name" value="Aminomethyltransferase beta-barrel domains"/>
    <property type="match status" value="1"/>
</dbReference>
<dbReference type="InterPro" id="IPR029043">
    <property type="entry name" value="GcvT/YgfZ_C"/>
</dbReference>